<dbReference type="CDD" id="cd05398">
    <property type="entry name" value="NT_ClassII-CCAase"/>
    <property type="match status" value="1"/>
</dbReference>
<evidence type="ECO:0000256" key="1">
    <source>
        <dbReference type="ARBA" id="ARBA00001946"/>
    </source>
</evidence>
<feature type="binding site" evidence="11">
    <location>
        <position position="21"/>
    </location>
    <ligand>
        <name>Mg(2+)</name>
        <dbReference type="ChEBI" id="CHEBI:18420"/>
    </ligand>
</feature>
<keyword evidence="14" id="KW-0378">Hydrolase</keyword>
<feature type="binding site" evidence="11">
    <location>
        <position position="23"/>
    </location>
    <ligand>
        <name>Mg(2+)</name>
        <dbReference type="ChEBI" id="CHEBI:18420"/>
    </ligand>
</feature>
<dbReference type="GO" id="GO:0042245">
    <property type="term" value="P:RNA repair"/>
    <property type="evidence" value="ECO:0007669"/>
    <property type="project" value="UniProtKB-KW"/>
</dbReference>
<dbReference type="GO" id="GO:0001680">
    <property type="term" value="P:tRNA 3'-terminal CCA addition"/>
    <property type="evidence" value="ECO:0007669"/>
    <property type="project" value="UniProtKB-UniRule"/>
</dbReference>
<feature type="binding site" evidence="11">
    <location>
        <position position="91"/>
    </location>
    <ligand>
        <name>ATP</name>
        <dbReference type="ChEBI" id="CHEBI:30616"/>
    </ligand>
</feature>
<dbReference type="GO" id="GO:0004810">
    <property type="term" value="F:CCA tRNA nucleotidyltransferase activity"/>
    <property type="evidence" value="ECO:0007669"/>
    <property type="project" value="UniProtKB-UniRule"/>
</dbReference>
<evidence type="ECO:0000256" key="11">
    <source>
        <dbReference type="HAMAP-Rule" id="MF_01262"/>
    </source>
</evidence>
<keyword evidence="7 11" id="KW-0692">RNA repair</keyword>
<evidence type="ECO:0000256" key="7">
    <source>
        <dbReference type="ARBA" id="ARBA00022800"/>
    </source>
</evidence>
<keyword evidence="9 11" id="KW-0460">Magnesium</keyword>
<keyword evidence="3 11" id="KW-0819">tRNA processing</keyword>
<name>A0AAT9IGD8_9GAMM</name>
<evidence type="ECO:0000256" key="2">
    <source>
        <dbReference type="ARBA" id="ARBA00022679"/>
    </source>
</evidence>
<dbReference type="SUPFAM" id="SSF81301">
    <property type="entry name" value="Nucleotidyltransferase"/>
    <property type="match status" value="1"/>
</dbReference>
<dbReference type="Gene3D" id="3.30.460.10">
    <property type="entry name" value="Beta Polymerase, domain 2"/>
    <property type="match status" value="1"/>
</dbReference>
<dbReference type="AlphaFoldDB" id="A0AAT9IGD8"/>
<dbReference type="GO" id="GO:0000287">
    <property type="term" value="F:magnesium ion binding"/>
    <property type="evidence" value="ECO:0007669"/>
    <property type="project" value="UniProtKB-UniRule"/>
</dbReference>
<dbReference type="EMBL" id="OZ060371">
    <property type="protein sequence ID" value="CAL4042147.1"/>
    <property type="molecule type" value="Genomic_DNA"/>
</dbReference>
<dbReference type="InterPro" id="IPR012006">
    <property type="entry name" value="CCA_bact"/>
</dbReference>
<feature type="binding site" evidence="11">
    <location>
        <position position="11"/>
    </location>
    <ligand>
        <name>ATP</name>
        <dbReference type="ChEBI" id="CHEBI:30616"/>
    </ligand>
</feature>
<dbReference type="Pfam" id="PF12627">
    <property type="entry name" value="PolyA_pol_RNAbd"/>
    <property type="match status" value="1"/>
</dbReference>
<keyword evidence="5 11" id="KW-0479">Metal-binding</keyword>
<evidence type="ECO:0000256" key="4">
    <source>
        <dbReference type="ARBA" id="ARBA00022695"/>
    </source>
</evidence>
<dbReference type="PANTHER" id="PTHR47545:SF1">
    <property type="entry name" value="MULTIFUNCTIONAL CCA PROTEIN"/>
    <property type="match status" value="1"/>
</dbReference>
<keyword evidence="6 11" id="KW-0547">Nucleotide-binding</keyword>
<dbReference type="RefSeq" id="WP_367681031.1">
    <property type="nucleotide sequence ID" value="NZ_OZ060371.1"/>
</dbReference>
<dbReference type="GO" id="GO:0005524">
    <property type="term" value="F:ATP binding"/>
    <property type="evidence" value="ECO:0007669"/>
    <property type="project" value="UniProtKB-UniRule"/>
</dbReference>
<comment type="catalytic activity">
    <reaction evidence="11">
        <text>a tRNA with a 3' CCA end + 2 CTP + ATP = a tRNA with a 3' CCACCA end + 3 diphosphate</text>
        <dbReference type="Rhea" id="RHEA:76235"/>
        <dbReference type="Rhea" id="RHEA-COMP:10468"/>
        <dbReference type="Rhea" id="RHEA-COMP:18655"/>
        <dbReference type="ChEBI" id="CHEBI:30616"/>
        <dbReference type="ChEBI" id="CHEBI:33019"/>
        <dbReference type="ChEBI" id="CHEBI:37563"/>
        <dbReference type="ChEBI" id="CHEBI:83071"/>
        <dbReference type="ChEBI" id="CHEBI:195187"/>
    </reaction>
</comment>
<evidence type="ECO:0000313" key="14">
    <source>
        <dbReference type="EMBL" id="CAL4042147.1"/>
    </source>
</evidence>
<comment type="cofactor">
    <cofactor evidence="1 11">
        <name>Mg(2+)</name>
        <dbReference type="ChEBI" id="CHEBI:18420"/>
    </cofactor>
</comment>
<comment type="miscellaneous">
    <text evidence="11">A single active site specifically recognizes both ATP and CTP and is responsible for their addition.</text>
</comment>
<evidence type="ECO:0000259" key="13">
    <source>
        <dbReference type="Pfam" id="PF12627"/>
    </source>
</evidence>
<evidence type="ECO:0000256" key="8">
    <source>
        <dbReference type="ARBA" id="ARBA00022840"/>
    </source>
</evidence>
<dbReference type="InterPro" id="IPR050124">
    <property type="entry name" value="tRNA_CCA-adding_enzyme"/>
</dbReference>
<feature type="binding site" evidence="11">
    <location>
        <position position="137"/>
    </location>
    <ligand>
        <name>CTP</name>
        <dbReference type="ChEBI" id="CHEBI:37563"/>
    </ligand>
</feature>
<sequence>MKIYLVGGAIRNSFLNLPVTDKDWVVVGSTPEILIKKKFKQVGKDFPVFLHPITHEEYCLARTERKSGYGYKDFNIDYSQHVTLKEDLMRRDLTINAIAQDKNGKYIDPFNGFKDLKNRVLKHISSSFQEDPLRVLRVARFAASLSHLGFYIDKNTMKFMQKIVLSKEILFLTKDRIWKETEKAMKTNNPHVYFKILQNCLAFPILFPELNKIINTNFLKFYSYSFLPLSLEENLYTSLAYIAKKNNSSHLRLAYMFLTTSYYFPLDLIKNNHCLNKSLYINLVKKFCIRLNLPTKIKKLILVIIKYNVFLLNIEEKSSSSIISFLNTIDAWRNPNQISQITFLIKIYLQFIYKNYNIKFIKIKKNYLQKIYSIVCSPPIKLILKKGYKGKEIKISINNWRINELAKWKKNKNIKN</sequence>
<evidence type="ECO:0000256" key="9">
    <source>
        <dbReference type="ARBA" id="ARBA00022842"/>
    </source>
</evidence>
<feature type="domain" description="Poly A polymerase head" evidence="12">
    <location>
        <begin position="3"/>
        <end position="121"/>
    </location>
</feature>
<feature type="binding site" evidence="11">
    <location>
        <position position="8"/>
    </location>
    <ligand>
        <name>ATP</name>
        <dbReference type="ChEBI" id="CHEBI:30616"/>
    </ligand>
</feature>
<accession>A0AAT9IGD8</accession>
<dbReference type="InterPro" id="IPR043519">
    <property type="entry name" value="NT_sf"/>
</dbReference>
<feature type="binding site" evidence="11">
    <location>
        <position position="8"/>
    </location>
    <ligand>
        <name>CTP</name>
        <dbReference type="ChEBI" id="CHEBI:37563"/>
    </ligand>
</feature>
<comment type="similarity">
    <text evidence="11">Belongs to the tRNA nucleotidyltransferase/poly(A) polymerase family. Bacterial CCA-adding enzyme type 2 subfamily.</text>
</comment>
<reference evidence="14" key="1">
    <citation type="submission" date="2024-06" db="EMBL/GenBank/DDBJ databases">
        <authorList>
            <person name="Manzano-Marin A."/>
            <person name="Manzano-Marin A."/>
            <person name="Alejandro Manzano Marin A."/>
        </authorList>
    </citation>
    <scope>NUCLEOTIDE SEQUENCE</scope>
    <source>
        <strain evidence="14">Ancorni-2928</strain>
    </source>
</reference>
<evidence type="ECO:0000256" key="3">
    <source>
        <dbReference type="ARBA" id="ARBA00022694"/>
    </source>
</evidence>
<dbReference type="PIRSF" id="PIRSF000813">
    <property type="entry name" value="CCA_bact"/>
    <property type="match status" value="1"/>
</dbReference>
<feature type="domain" description="tRNA nucleotidyltransferase/poly(A) polymerase RNA and SrmB- binding" evidence="13">
    <location>
        <begin position="149"/>
        <end position="212"/>
    </location>
</feature>
<keyword evidence="2 11" id="KW-0808">Transferase</keyword>
<dbReference type="GO" id="GO:0000049">
    <property type="term" value="F:tRNA binding"/>
    <property type="evidence" value="ECO:0007669"/>
    <property type="project" value="UniProtKB-UniRule"/>
</dbReference>
<dbReference type="Pfam" id="PF01743">
    <property type="entry name" value="PolyA_pol"/>
    <property type="match status" value="1"/>
</dbReference>
<feature type="binding site" evidence="11">
    <location>
        <position position="137"/>
    </location>
    <ligand>
        <name>ATP</name>
        <dbReference type="ChEBI" id="CHEBI:30616"/>
    </ligand>
</feature>
<protein>
    <recommendedName>
        <fullName evidence="11">CCA-adding enzyme</fullName>
        <ecNumber evidence="11">2.7.7.72</ecNumber>
    </recommendedName>
    <alternativeName>
        <fullName evidence="11">CCA tRNA nucleotidyltransferase</fullName>
    </alternativeName>
    <alternativeName>
        <fullName evidence="11">tRNA CCA-pyrophosphorylase</fullName>
    </alternativeName>
    <alternativeName>
        <fullName evidence="11">tRNA adenylyl-/cytidylyl- transferase</fullName>
    </alternativeName>
    <alternativeName>
        <fullName evidence="11">tRNA nucleotidyltransferase</fullName>
    </alternativeName>
    <alternativeName>
        <fullName evidence="11">tRNA-NT</fullName>
    </alternativeName>
</protein>
<dbReference type="Gene3D" id="1.10.3090.10">
    <property type="entry name" value="cca-adding enzyme, domain 2"/>
    <property type="match status" value="1"/>
</dbReference>
<evidence type="ECO:0000256" key="5">
    <source>
        <dbReference type="ARBA" id="ARBA00022723"/>
    </source>
</evidence>
<feature type="binding site" evidence="11">
    <location>
        <position position="140"/>
    </location>
    <ligand>
        <name>ATP</name>
        <dbReference type="ChEBI" id="CHEBI:30616"/>
    </ligand>
</feature>
<keyword evidence="4 11" id="KW-0548">Nucleotidyltransferase</keyword>
<evidence type="ECO:0000259" key="12">
    <source>
        <dbReference type="Pfam" id="PF01743"/>
    </source>
</evidence>
<dbReference type="EC" id="2.7.7.72" evidence="11"/>
<keyword evidence="8 11" id="KW-0067">ATP-binding</keyword>
<dbReference type="PANTHER" id="PTHR47545">
    <property type="entry name" value="MULTIFUNCTIONAL CCA PROTEIN"/>
    <property type="match status" value="1"/>
</dbReference>
<feature type="binding site" evidence="11">
    <location>
        <position position="91"/>
    </location>
    <ligand>
        <name>CTP</name>
        <dbReference type="ChEBI" id="CHEBI:37563"/>
    </ligand>
</feature>
<comment type="catalytic activity">
    <reaction evidence="11">
        <text>a tRNA precursor + 2 CTP + ATP = a tRNA with a 3' CCA end + 3 diphosphate</text>
        <dbReference type="Rhea" id="RHEA:14433"/>
        <dbReference type="Rhea" id="RHEA-COMP:10465"/>
        <dbReference type="Rhea" id="RHEA-COMP:10468"/>
        <dbReference type="ChEBI" id="CHEBI:30616"/>
        <dbReference type="ChEBI" id="CHEBI:33019"/>
        <dbReference type="ChEBI" id="CHEBI:37563"/>
        <dbReference type="ChEBI" id="CHEBI:74896"/>
        <dbReference type="ChEBI" id="CHEBI:83071"/>
        <dbReference type="EC" id="2.7.7.72"/>
    </reaction>
</comment>
<organism evidence="14">
    <name type="scientific">Buchnera aphidicola</name>
    <name type="common">Anoecia corni</name>
    <dbReference type="NCBI Taxonomy" id="2994477"/>
    <lineage>
        <taxon>Bacteria</taxon>
        <taxon>Pseudomonadati</taxon>
        <taxon>Pseudomonadota</taxon>
        <taxon>Gammaproteobacteria</taxon>
        <taxon>Enterobacterales</taxon>
        <taxon>Erwiniaceae</taxon>
        <taxon>Buchnera</taxon>
    </lineage>
</organism>
<gene>
    <name evidence="11 14" type="primary">cca</name>
    <name evidence="14" type="ORF">BUANCORI2928_048</name>
</gene>
<dbReference type="GO" id="GO:0016787">
    <property type="term" value="F:hydrolase activity"/>
    <property type="evidence" value="ECO:0007669"/>
    <property type="project" value="UniProtKB-KW"/>
</dbReference>
<dbReference type="SUPFAM" id="SSF81891">
    <property type="entry name" value="Poly A polymerase C-terminal region-like"/>
    <property type="match status" value="1"/>
</dbReference>
<dbReference type="HAMAP" id="MF_01262">
    <property type="entry name" value="CCA_bact_type2"/>
    <property type="match status" value="1"/>
</dbReference>
<feature type="binding site" evidence="11">
    <location>
        <position position="11"/>
    </location>
    <ligand>
        <name>CTP</name>
        <dbReference type="ChEBI" id="CHEBI:37563"/>
    </ligand>
</feature>
<comment type="function">
    <text evidence="11">Catalyzes the addition and repair of the essential 3'-terminal CCA sequence in tRNAs without using a nucleic acid template. Adds these three nucleotides in the order of C, C, and A to the tRNA nucleotide-73, using CTP and ATP as substrates and producing inorganic pyrophosphate. tRNA 3'-terminal CCA addition is required both for tRNA processing and repair. Also involved in tRNA surveillance by mediating tandem CCA addition to generate a CCACCA at the 3' terminus of unstable tRNAs. While stable tRNAs receive only 3'-terminal CCA, unstable tRNAs are marked with CCACCA and rapidly degraded.</text>
</comment>
<dbReference type="InterPro" id="IPR032828">
    <property type="entry name" value="PolyA_RNA-bd"/>
</dbReference>
<keyword evidence="10 11" id="KW-0694">RNA-binding</keyword>
<evidence type="ECO:0000256" key="10">
    <source>
        <dbReference type="ARBA" id="ARBA00022884"/>
    </source>
</evidence>
<proteinExistence type="inferred from homology"/>
<dbReference type="InterPro" id="IPR002646">
    <property type="entry name" value="PolA_pol_head_dom"/>
</dbReference>
<feature type="binding site" evidence="11">
    <location>
        <position position="140"/>
    </location>
    <ligand>
        <name>CTP</name>
        <dbReference type="ChEBI" id="CHEBI:37563"/>
    </ligand>
</feature>
<evidence type="ECO:0000256" key="6">
    <source>
        <dbReference type="ARBA" id="ARBA00022741"/>
    </source>
</evidence>